<dbReference type="OrthoDB" id="9778567at2"/>
<dbReference type="EMBL" id="PVTP01000015">
    <property type="protein sequence ID" value="PRY74771.1"/>
    <property type="molecule type" value="Genomic_DNA"/>
</dbReference>
<feature type="domain" description="Carboxyltransferase" evidence="4">
    <location>
        <begin position="4"/>
        <end position="205"/>
    </location>
</feature>
<proteinExistence type="predicted"/>
<dbReference type="PANTHER" id="PTHR34698">
    <property type="entry name" value="5-OXOPROLINASE SUBUNIT B"/>
    <property type="match status" value="1"/>
</dbReference>
<dbReference type="InterPro" id="IPR029000">
    <property type="entry name" value="Cyclophilin-like_dom_sf"/>
</dbReference>
<organism evidence="5 6">
    <name type="scientific">Yoonia maritima</name>
    <dbReference type="NCBI Taxonomy" id="1435347"/>
    <lineage>
        <taxon>Bacteria</taxon>
        <taxon>Pseudomonadati</taxon>
        <taxon>Pseudomonadota</taxon>
        <taxon>Alphaproteobacteria</taxon>
        <taxon>Rhodobacterales</taxon>
        <taxon>Paracoccaceae</taxon>
        <taxon>Yoonia</taxon>
    </lineage>
</organism>
<dbReference type="GO" id="GO:0016787">
    <property type="term" value="F:hydrolase activity"/>
    <property type="evidence" value="ECO:0007669"/>
    <property type="project" value="UniProtKB-KW"/>
</dbReference>
<sequence>MTEHEICPLGVDGVLVRFARILTDEANSQALAFRAQVIHAELLGVTEVASSLTSVRVGFDPQRTNRADITQHIVDLLERPEKQDSGPRRLWRIPVAFGPAHAPQLAQAAELAGVTQEQAVKEITSQRMRVIALGFAPGQPYLGMLPPHWDIPRQSELTPKMPNGALVVAVRQLIIFAADAPTGWRHIGQTAFRVYQPDAPEPFAFNPGDAVEFCAVADSELIALQNRTDTNGGATCKVLC</sequence>
<evidence type="ECO:0000259" key="4">
    <source>
        <dbReference type="SMART" id="SM00796"/>
    </source>
</evidence>
<keyword evidence="2" id="KW-0378">Hydrolase</keyword>
<comment type="caution">
    <text evidence="5">The sequence shown here is derived from an EMBL/GenBank/DDBJ whole genome shotgun (WGS) entry which is preliminary data.</text>
</comment>
<evidence type="ECO:0000313" key="6">
    <source>
        <dbReference type="Proteomes" id="UP000238007"/>
    </source>
</evidence>
<keyword evidence="3" id="KW-0067">ATP-binding</keyword>
<evidence type="ECO:0000256" key="1">
    <source>
        <dbReference type="ARBA" id="ARBA00022741"/>
    </source>
</evidence>
<reference evidence="5 6" key="1">
    <citation type="submission" date="2018-03" db="EMBL/GenBank/DDBJ databases">
        <title>Genomic Encyclopedia of Archaeal and Bacterial Type Strains, Phase II (KMG-II): from individual species to whole genera.</title>
        <authorList>
            <person name="Goeker M."/>
        </authorList>
    </citation>
    <scope>NUCLEOTIDE SEQUENCE [LARGE SCALE GENOMIC DNA]</scope>
    <source>
        <strain evidence="5 6">DSM 101533</strain>
    </source>
</reference>
<evidence type="ECO:0000256" key="2">
    <source>
        <dbReference type="ARBA" id="ARBA00022801"/>
    </source>
</evidence>
<dbReference type="Proteomes" id="UP000238007">
    <property type="component" value="Unassembled WGS sequence"/>
</dbReference>
<dbReference type="PANTHER" id="PTHR34698:SF2">
    <property type="entry name" value="5-OXOPROLINASE SUBUNIT B"/>
    <property type="match status" value="1"/>
</dbReference>
<dbReference type="SUPFAM" id="SSF160467">
    <property type="entry name" value="PH0987 N-terminal domain-like"/>
    <property type="match status" value="1"/>
</dbReference>
<evidence type="ECO:0000256" key="3">
    <source>
        <dbReference type="ARBA" id="ARBA00022840"/>
    </source>
</evidence>
<name>A0A2T0VU04_9RHOB</name>
<dbReference type="SUPFAM" id="SSF50891">
    <property type="entry name" value="Cyclophilin-like"/>
    <property type="match status" value="1"/>
</dbReference>
<dbReference type="Gene3D" id="3.30.1360.40">
    <property type="match status" value="1"/>
</dbReference>
<keyword evidence="6" id="KW-1185">Reference proteome</keyword>
<dbReference type="GO" id="GO:0005524">
    <property type="term" value="F:ATP binding"/>
    <property type="evidence" value="ECO:0007669"/>
    <property type="project" value="UniProtKB-KW"/>
</dbReference>
<dbReference type="Pfam" id="PF02682">
    <property type="entry name" value="CT_C_D"/>
    <property type="match status" value="1"/>
</dbReference>
<dbReference type="InterPro" id="IPR010016">
    <property type="entry name" value="PxpB"/>
</dbReference>
<accession>A0A2T0VU04</accession>
<gene>
    <name evidence="5" type="ORF">CLV80_11512</name>
</gene>
<dbReference type="AlphaFoldDB" id="A0A2T0VU04"/>
<dbReference type="SMART" id="SM00796">
    <property type="entry name" value="AHS1"/>
    <property type="match status" value="1"/>
</dbReference>
<protein>
    <submittedName>
        <fullName evidence="5">KipI family sensor histidine kinase inhibitor</fullName>
    </submittedName>
</protein>
<dbReference type="Gene3D" id="2.40.100.10">
    <property type="entry name" value="Cyclophilin-like"/>
    <property type="match status" value="1"/>
</dbReference>
<keyword evidence="1" id="KW-0547">Nucleotide-binding</keyword>
<dbReference type="RefSeq" id="WP_106359114.1">
    <property type="nucleotide sequence ID" value="NZ_PVTP01000015.1"/>
</dbReference>
<dbReference type="InterPro" id="IPR003833">
    <property type="entry name" value="CT_C_D"/>
</dbReference>
<evidence type="ECO:0000313" key="5">
    <source>
        <dbReference type="EMBL" id="PRY74771.1"/>
    </source>
</evidence>